<dbReference type="EMBL" id="AZHE01000010">
    <property type="protein sequence ID" value="KHN97684.1"/>
    <property type="molecule type" value="Genomic_DNA"/>
</dbReference>
<dbReference type="RefSeq" id="XP_040678750.1">
    <property type="nucleotide sequence ID" value="XM_040823497.1"/>
</dbReference>
<dbReference type="OrthoDB" id="4153178at2759"/>
<name>A0A0B2WVP0_METAS</name>
<feature type="compositionally biased region" description="Low complexity" evidence="1">
    <location>
        <begin position="160"/>
        <end position="171"/>
    </location>
</feature>
<dbReference type="STRING" id="1081103.A0A0B2WVP0"/>
<dbReference type="Proteomes" id="UP000030816">
    <property type="component" value="Unassembled WGS sequence"/>
</dbReference>
<evidence type="ECO:0000313" key="4">
    <source>
        <dbReference type="Proteomes" id="UP000030816"/>
    </source>
</evidence>
<feature type="compositionally biased region" description="Polar residues" evidence="1">
    <location>
        <begin position="144"/>
        <end position="154"/>
    </location>
</feature>
<feature type="transmembrane region" description="Helical" evidence="2">
    <location>
        <begin position="721"/>
        <end position="739"/>
    </location>
</feature>
<evidence type="ECO:0000256" key="2">
    <source>
        <dbReference type="SAM" id="Phobius"/>
    </source>
</evidence>
<comment type="caution">
    <text evidence="3">The sequence shown here is derived from an EMBL/GenBank/DDBJ whole genome shotgun (WGS) entry which is preliminary data.</text>
</comment>
<gene>
    <name evidence="3" type="ORF">MAM_04699</name>
</gene>
<keyword evidence="2" id="KW-1133">Transmembrane helix</keyword>
<dbReference type="GeneID" id="63739154"/>
<accession>A0A0B2WVP0</accession>
<reference evidence="3 4" key="1">
    <citation type="journal article" date="2014" name="Proc. Natl. Acad. Sci. U.S.A.">
        <title>Trajectory and genomic determinants of fungal-pathogen speciation and host adaptation.</title>
        <authorList>
            <person name="Hu X."/>
            <person name="Xiao G."/>
            <person name="Zheng P."/>
            <person name="Shang Y."/>
            <person name="Su Y."/>
            <person name="Zhang X."/>
            <person name="Liu X."/>
            <person name="Zhan S."/>
            <person name="St Leger R.J."/>
            <person name="Wang C."/>
        </authorList>
    </citation>
    <scope>NUCLEOTIDE SEQUENCE [LARGE SCALE GENOMIC DNA]</scope>
    <source>
        <strain evidence="3 4">ARSEF 1941</strain>
    </source>
</reference>
<keyword evidence="4" id="KW-1185">Reference proteome</keyword>
<evidence type="ECO:0000313" key="3">
    <source>
        <dbReference type="EMBL" id="KHN97684.1"/>
    </source>
</evidence>
<feature type="region of interest" description="Disordered" evidence="1">
    <location>
        <begin position="144"/>
        <end position="198"/>
    </location>
</feature>
<evidence type="ECO:0000256" key="1">
    <source>
        <dbReference type="SAM" id="MobiDB-lite"/>
    </source>
</evidence>
<dbReference type="HOGENOM" id="CLU_003878_0_0_1"/>
<feature type="region of interest" description="Disordered" evidence="1">
    <location>
        <begin position="1"/>
        <end position="90"/>
    </location>
</feature>
<feature type="region of interest" description="Disordered" evidence="1">
    <location>
        <begin position="682"/>
        <end position="705"/>
    </location>
</feature>
<dbReference type="AlphaFoldDB" id="A0A0B2WVP0"/>
<proteinExistence type="predicted"/>
<keyword evidence="2" id="KW-0812">Transmembrane</keyword>
<protein>
    <submittedName>
        <fullName evidence="3">Serine-rich protein</fullName>
    </submittedName>
</protein>
<sequence>MARLRPISRNGRFGNQPTAVDSPRLQIRVVPYSPPKIGSDVSTPSRSVSYAERSPKQPPLASYQDEENQPKHDIGGSSGLLAESQHRDSTAHEPLMDFAIETTDSIDQADQVENWSIASPSPSHRSPRRIIAVNSDKTFSLIPQSCSSVSTTEGLRSPRRSSTAPSSSADRTVSETFVDDQPSSPLTQELPRPPSSSCSTLLPASIALASTREYALVGGVRKVPNSEEGSKSNALSMSSSLSAGRNLQAEFAESHTEASGFVRPGILALKKSSLSSESISTLSERSNYKTFVSESPCGGTGRRIEAADDWNVNYTNLSSSNCNFDIIGESCSEESLRNRSRSDTVDSDGNYVLHEEFSSPPRAAVSSSSVLKTEYSRESLVVAPLRPKKRSFSDQVTICRQESRDSVRSVSLTSISSAFVEEAALSLFAGSSVITPHGGGFRNISTRRNSSIKPANRHLNLVHNHQWFTTLSPVLSESDRGSAVPSLTLSHTTAGDHRSNSYSLDPSTPGLPRRDGQLNVETRVDLPHPASYRVLNRDVNSSSLRLIRNQDEHGDGLAELEELQRRPSRTRLHSYLPNFPSEWNLRSSGGSRSNSFSHSYIPAWARLYYGSGERRLLTIQHSSDSLRSEFSASVRNSPFLSRSPSAERFKPVTRLPHQPASPPLPPASCEAQSASRLDDCIVSSPTTNNRDLEQGENGSEPGQDSANCYSKVKWWRNFNRYMSVIGLLLVGAVVALIVASTQQRQRKS</sequence>
<organism evidence="3 4">
    <name type="scientific">Metarhizium album (strain ARSEF 1941)</name>
    <dbReference type="NCBI Taxonomy" id="1081103"/>
    <lineage>
        <taxon>Eukaryota</taxon>
        <taxon>Fungi</taxon>
        <taxon>Dikarya</taxon>
        <taxon>Ascomycota</taxon>
        <taxon>Pezizomycotina</taxon>
        <taxon>Sordariomycetes</taxon>
        <taxon>Hypocreomycetidae</taxon>
        <taxon>Hypocreales</taxon>
        <taxon>Clavicipitaceae</taxon>
        <taxon>Metarhizium</taxon>
    </lineage>
</organism>
<feature type="region of interest" description="Disordered" evidence="1">
    <location>
        <begin position="479"/>
        <end position="516"/>
    </location>
</feature>
<feature type="region of interest" description="Disordered" evidence="1">
    <location>
        <begin position="636"/>
        <end position="670"/>
    </location>
</feature>
<feature type="compositionally biased region" description="Polar residues" evidence="1">
    <location>
        <begin position="696"/>
        <end position="705"/>
    </location>
</feature>
<keyword evidence="2" id="KW-0472">Membrane</keyword>